<keyword evidence="2" id="KW-0521">NADP</keyword>
<proteinExistence type="predicted"/>
<organism evidence="5 6">
    <name type="scientific">Marivibrio halodurans</name>
    <dbReference type="NCBI Taxonomy" id="2039722"/>
    <lineage>
        <taxon>Bacteria</taxon>
        <taxon>Pseudomonadati</taxon>
        <taxon>Pseudomonadota</taxon>
        <taxon>Alphaproteobacteria</taxon>
        <taxon>Rhodospirillales</taxon>
        <taxon>Rhodospirillaceae</taxon>
        <taxon>Marivibrio</taxon>
    </lineage>
</organism>
<dbReference type="SUPFAM" id="SSF53597">
    <property type="entry name" value="Dihydrofolate reductase-like"/>
    <property type="match status" value="1"/>
</dbReference>
<evidence type="ECO:0000256" key="1">
    <source>
        <dbReference type="ARBA" id="ARBA00005104"/>
    </source>
</evidence>
<evidence type="ECO:0000313" key="5">
    <source>
        <dbReference type="EMBL" id="MBP5856862.1"/>
    </source>
</evidence>
<name>A0A8J7RY29_9PROT</name>
<protein>
    <submittedName>
        <fullName evidence="5">RibD family protein</fullName>
    </submittedName>
</protein>
<dbReference type="Pfam" id="PF01872">
    <property type="entry name" value="RibD_C"/>
    <property type="match status" value="1"/>
</dbReference>
<dbReference type="GO" id="GO:0008703">
    <property type="term" value="F:5-amino-6-(5-phosphoribosylamino)uracil reductase activity"/>
    <property type="evidence" value="ECO:0007669"/>
    <property type="project" value="InterPro"/>
</dbReference>
<reference evidence="5" key="1">
    <citation type="submission" date="2021-04" db="EMBL/GenBank/DDBJ databases">
        <authorList>
            <person name="Zhang D.-C."/>
        </authorList>
    </citation>
    <scope>NUCLEOTIDE SEQUENCE</scope>
    <source>
        <strain evidence="5">CGMCC 1.15697</strain>
    </source>
</reference>
<keyword evidence="6" id="KW-1185">Reference proteome</keyword>
<feature type="domain" description="Bacterial bifunctional deaminase-reductase C-terminal" evidence="4">
    <location>
        <begin position="18"/>
        <end position="186"/>
    </location>
</feature>
<dbReference type="InterPro" id="IPR024072">
    <property type="entry name" value="DHFR-like_dom_sf"/>
</dbReference>
<evidence type="ECO:0000256" key="3">
    <source>
        <dbReference type="ARBA" id="ARBA00023002"/>
    </source>
</evidence>
<dbReference type="GO" id="GO:0009231">
    <property type="term" value="P:riboflavin biosynthetic process"/>
    <property type="evidence" value="ECO:0007669"/>
    <property type="project" value="InterPro"/>
</dbReference>
<dbReference type="InterPro" id="IPR002734">
    <property type="entry name" value="RibDG_C"/>
</dbReference>
<dbReference type="Proteomes" id="UP000672602">
    <property type="component" value="Unassembled WGS sequence"/>
</dbReference>
<dbReference type="EMBL" id="JAGMWN010000003">
    <property type="protein sequence ID" value="MBP5856862.1"/>
    <property type="molecule type" value="Genomic_DNA"/>
</dbReference>
<dbReference type="AlphaFoldDB" id="A0A8J7RY29"/>
<accession>A0A8J7RY29</accession>
<gene>
    <name evidence="5" type="ORF">KAJ83_07575</name>
</gene>
<evidence type="ECO:0000259" key="4">
    <source>
        <dbReference type="Pfam" id="PF01872"/>
    </source>
</evidence>
<sequence>MLSLYGPLLEENVAIGQLGQSLDGHIATCTGASHYVTGPESLINLHRLRALADAVVVGRATVEADDPQLTVRHVEGPNPLRVVIDVHGRIDDGARVFHGPAPGALRLTGIDTPPLPGVESMALPLDGAGRIAPDAILRALAARGCRRVLIEGGGRIVSCFVAARALDRLHLAIAPLITGSGRSGLSLPGVADLGDAIRPDARHYPMGRDVLFDLDLRRRAEGPA</sequence>
<evidence type="ECO:0000313" key="6">
    <source>
        <dbReference type="Proteomes" id="UP000672602"/>
    </source>
</evidence>
<comment type="pathway">
    <text evidence="1">Cofactor biosynthesis; riboflavin biosynthesis.</text>
</comment>
<dbReference type="Gene3D" id="3.40.430.10">
    <property type="entry name" value="Dihydrofolate Reductase, subunit A"/>
    <property type="match status" value="1"/>
</dbReference>
<dbReference type="PANTHER" id="PTHR38011:SF7">
    <property type="entry name" value="2,5-DIAMINO-6-RIBOSYLAMINO-4(3H)-PYRIMIDINONE 5'-PHOSPHATE REDUCTASE"/>
    <property type="match status" value="1"/>
</dbReference>
<dbReference type="InterPro" id="IPR050765">
    <property type="entry name" value="Riboflavin_Biosynth_HTPR"/>
</dbReference>
<evidence type="ECO:0000256" key="2">
    <source>
        <dbReference type="ARBA" id="ARBA00022857"/>
    </source>
</evidence>
<dbReference type="PANTHER" id="PTHR38011">
    <property type="entry name" value="DIHYDROFOLATE REDUCTASE FAMILY PROTEIN (AFU_ORTHOLOGUE AFUA_8G06820)"/>
    <property type="match status" value="1"/>
</dbReference>
<keyword evidence="3" id="KW-0560">Oxidoreductase</keyword>
<comment type="caution">
    <text evidence="5">The sequence shown here is derived from an EMBL/GenBank/DDBJ whole genome shotgun (WGS) entry which is preliminary data.</text>
</comment>